<evidence type="ECO:0000256" key="4">
    <source>
        <dbReference type="ARBA" id="ARBA00022837"/>
    </source>
</evidence>
<dbReference type="PROSITE" id="PS00018">
    <property type="entry name" value="EF_HAND_1"/>
    <property type="match status" value="1"/>
</dbReference>
<evidence type="ECO:0000256" key="2">
    <source>
        <dbReference type="ARBA" id="ARBA00022729"/>
    </source>
</evidence>
<dbReference type="STRING" id="121224.E0VQQ4"/>
<dbReference type="Pfam" id="PF13015">
    <property type="entry name" value="PRKCSH_1"/>
    <property type="match status" value="1"/>
</dbReference>
<dbReference type="PROSITE" id="PS51257">
    <property type="entry name" value="PROKAR_LIPOPROTEIN"/>
    <property type="match status" value="1"/>
</dbReference>
<protein>
    <recommendedName>
        <fullName evidence="1">Glucosidase 2 subunit beta</fullName>
    </recommendedName>
</protein>
<dbReference type="PROSITE" id="PS51914">
    <property type="entry name" value="MRH"/>
    <property type="match status" value="1"/>
</dbReference>
<feature type="compositionally biased region" description="Basic and acidic residues" evidence="7">
    <location>
        <begin position="376"/>
        <end position="388"/>
    </location>
</feature>
<keyword evidence="8" id="KW-1133">Transmembrane helix</keyword>
<dbReference type="InterPro" id="IPR028146">
    <property type="entry name" value="PRKCSH_N"/>
</dbReference>
<dbReference type="SUPFAM" id="SSF47473">
    <property type="entry name" value="EF-hand"/>
    <property type="match status" value="1"/>
</dbReference>
<evidence type="ECO:0000256" key="6">
    <source>
        <dbReference type="SAM" id="Coils"/>
    </source>
</evidence>
<dbReference type="CTD" id="8237238"/>
<keyword evidence="5" id="KW-1015">Disulfide bond</keyword>
<keyword evidence="4" id="KW-0106">Calcium</keyword>
<dbReference type="InterPro" id="IPR036055">
    <property type="entry name" value="LDL_receptor-like_sf"/>
</dbReference>
<feature type="region of interest" description="Disordered" evidence="7">
    <location>
        <begin position="313"/>
        <end position="393"/>
    </location>
</feature>
<sequence>MAMAKSAFSSTSHFAFIYFSFVIFFSCLVYSNKASEIRRPRGVSISKASLYIPDQDFTCFDGTITIPFLQVNDDFCDCPDGSDEPGTAACPNGFFHCTNAGFKPLNIPSSLVNDGICDCCDGSDEYVGKVTCSNTCHELGKAERLEQQKLAEITKLGFEAKIQSIKKGKQLKLDKREKLKQLENDKQEAESIKAEKEKLKVLAEELEKDALEKYRIAKEEDENNLRENERKLAEKEAMDIFVMLDSDGNKIISISELRVRHTFDQNRDGVVSDDEAKFFLDNQEEVGWDSFLNIAWPKMKPFFMMEKGLFKPPEKNNDSEQNVELVSEPNDGVGTVEDVTDEYHKERQTPEEDIAVPEQDEEDEEEEEEEEEQEQEQEHGENESKGENSELQYDEDTQKLVNAANDARSEYEEADRAVRDIQRQMTQYQDYLDKDFGAEEEFAPLEGECFEYTDREYVYKLCPFDQASQQPRSGGSETRLGQWNKWVGPEHDKYSIMLYDKGQSCWNGPQRSTYVKLKCGIENIITSVTEPNKCEYHFEFNTPSACKMSKTNEARIHDEL</sequence>
<dbReference type="VEuPathDB" id="VectorBase:PHUM380960"/>
<dbReference type="InterPro" id="IPR002048">
    <property type="entry name" value="EF_hand_dom"/>
</dbReference>
<dbReference type="InterPro" id="IPR018247">
    <property type="entry name" value="EF_Hand_1_Ca_BS"/>
</dbReference>
<dbReference type="Gene3D" id="2.70.130.10">
    <property type="entry name" value="Mannose-6-phosphate receptor binding domain"/>
    <property type="match status" value="1"/>
</dbReference>
<feature type="coiled-coil region" evidence="6">
    <location>
        <begin position="165"/>
        <end position="238"/>
    </location>
</feature>
<feature type="compositionally biased region" description="Basic and acidic residues" evidence="7">
    <location>
        <begin position="341"/>
        <end position="350"/>
    </location>
</feature>
<reference evidence="11" key="2">
    <citation type="submission" date="2007-04" db="EMBL/GenBank/DDBJ databases">
        <title>The genome of the human body louse.</title>
        <authorList>
            <consortium name="The Human Body Louse Genome Consortium"/>
            <person name="Kirkness E."/>
            <person name="Walenz B."/>
            <person name="Hass B."/>
            <person name="Bruggner R."/>
            <person name="Strausberg R."/>
        </authorList>
    </citation>
    <scope>NUCLEOTIDE SEQUENCE</scope>
    <source>
        <strain evidence="11">USDA</strain>
    </source>
</reference>
<dbReference type="GO" id="GO:0005509">
    <property type="term" value="F:calcium ion binding"/>
    <property type="evidence" value="ECO:0007669"/>
    <property type="project" value="InterPro"/>
</dbReference>
<dbReference type="PANTHER" id="PTHR12630">
    <property type="entry name" value="N-LINKED OLIGOSACCHARIDE PROCESSING"/>
    <property type="match status" value="1"/>
</dbReference>
<dbReference type="AlphaFoldDB" id="E0VQQ4"/>
<proteinExistence type="predicted"/>
<name>E0VQQ4_PEDHC</name>
<evidence type="ECO:0000259" key="10">
    <source>
        <dbReference type="PROSITE" id="PS51914"/>
    </source>
</evidence>
<evidence type="ECO:0000313" key="11">
    <source>
        <dbReference type="EMBL" id="EEB15710.1"/>
    </source>
</evidence>
<dbReference type="PROSITE" id="PS50222">
    <property type="entry name" value="EF_HAND_2"/>
    <property type="match status" value="1"/>
</dbReference>
<evidence type="ECO:0000256" key="3">
    <source>
        <dbReference type="ARBA" id="ARBA00022824"/>
    </source>
</evidence>
<dbReference type="Pfam" id="PF12999">
    <property type="entry name" value="PRKCSH-like"/>
    <property type="match status" value="1"/>
</dbReference>
<dbReference type="GO" id="GO:0017177">
    <property type="term" value="C:glucosidase II complex"/>
    <property type="evidence" value="ECO:0007669"/>
    <property type="project" value="TreeGrafter"/>
</dbReference>
<dbReference type="eggNOG" id="KOG2397">
    <property type="taxonomic scope" value="Eukaryota"/>
</dbReference>
<evidence type="ECO:0000256" key="8">
    <source>
        <dbReference type="SAM" id="Phobius"/>
    </source>
</evidence>
<reference evidence="12" key="3">
    <citation type="submission" date="2021-02" db="UniProtKB">
        <authorList>
            <consortium name="EnsemblMetazoa"/>
        </authorList>
    </citation>
    <scope>IDENTIFICATION</scope>
    <source>
        <strain evidence="12">USDA</strain>
    </source>
</reference>
<dbReference type="InterPro" id="IPR036607">
    <property type="entry name" value="PRKCSH"/>
</dbReference>
<feature type="transmembrane region" description="Helical" evidence="8">
    <location>
        <begin position="12"/>
        <end position="31"/>
    </location>
</feature>
<dbReference type="EnsemblMetazoa" id="PHUM380960-RA">
    <property type="protein sequence ID" value="PHUM380960-PA"/>
    <property type="gene ID" value="PHUM380960"/>
</dbReference>
<dbReference type="InterPro" id="IPR011992">
    <property type="entry name" value="EF-hand-dom_pair"/>
</dbReference>
<evidence type="ECO:0000256" key="7">
    <source>
        <dbReference type="SAM" id="MobiDB-lite"/>
    </source>
</evidence>
<dbReference type="KEGG" id="phu:Phum_PHUM380960"/>
<feature type="domain" description="MRH" evidence="10">
    <location>
        <begin position="447"/>
        <end position="548"/>
    </location>
</feature>
<dbReference type="InterPro" id="IPR039794">
    <property type="entry name" value="Gtb1-like"/>
</dbReference>
<keyword evidence="6" id="KW-0175">Coiled coil</keyword>
<organism>
    <name type="scientific">Pediculus humanus subsp. corporis</name>
    <name type="common">Body louse</name>
    <dbReference type="NCBI Taxonomy" id="121224"/>
    <lineage>
        <taxon>Eukaryota</taxon>
        <taxon>Metazoa</taxon>
        <taxon>Ecdysozoa</taxon>
        <taxon>Arthropoda</taxon>
        <taxon>Hexapoda</taxon>
        <taxon>Insecta</taxon>
        <taxon>Pterygota</taxon>
        <taxon>Neoptera</taxon>
        <taxon>Paraneoptera</taxon>
        <taxon>Psocodea</taxon>
        <taxon>Troctomorpha</taxon>
        <taxon>Phthiraptera</taxon>
        <taxon>Anoplura</taxon>
        <taxon>Pediculidae</taxon>
        <taxon>Pediculus</taxon>
    </lineage>
</organism>
<keyword evidence="2" id="KW-0732">Signal</keyword>
<dbReference type="GO" id="GO:0006491">
    <property type="term" value="P:N-glycan processing"/>
    <property type="evidence" value="ECO:0007669"/>
    <property type="project" value="TreeGrafter"/>
</dbReference>
<dbReference type="CDD" id="cd00112">
    <property type="entry name" value="LDLa"/>
    <property type="match status" value="1"/>
</dbReference>
<evidence type="ECO:0000313" key="12">
    <source>
        <dbReference type="EnsemblMetazoa" id="PHUM380960-PA"/>
    </source>
</evidence>
<dbReference type="FunCoup" id="E0VQQ4">
    <property type="interactions" value="2154"/>
</dbReference>
<evidence type="ECO:0000313" key="13">
    <source>
        <dbReference type="Proteomes" id="UP000009046"/>
    </source>
</evidence>
<evidence type="ECO:0000259" key="9">
    <source>
        <dbReference type="PROSITE" id="PS50222"/>
    </source>
</evidence>
<dbReference type="InterPro" id="IPR002172">
    <property type="entry name" value="LDrepeatLR_classA_rpt"/>
</dbReference>
<dbReference type="PANTHER" id="PTHR12630:SF1">
    <property type="entry name" value="GLUCOSIDASE 2 SUBUNIT BETA"/>
    <property type="match status" value="1"/>
</dbReference>
<dbReference type="InParanoid" id="E0VQQ4"/>
<evidence type="ECO:0000256" key="5">
    <source>
        <dbReference type="ARBA" id="ARBA00023157"/>
    </source>
</evidence>
<dbReference type="SUPFAM" id="SSF57424">
    <property type="entry name" value="LDL receptor-like module"/>
    <property type="match status" value="2"/>
</dbReference>
<feature type="compositionally biased region" description="Acidic residues" evidence="7">
    <location>
        <begin position="351"/>
        <end position="375"/>
    </location>
</feature>
<dbReference type="SUPFAM" id="SSF50911">
    <property type="entry name" value="Mannose 6-phosphate receptor domain"/>
    <property type="match status" value="1"/>
</dbReference>
<dbReference type="InterPro" id="IPR009011">
    <property type="entry name" value="Man6P_isomerase_rcpt-bd_dom_sf"/>
</dbReference>
<dbReference type="EMBL" id="DS235430">
    <property type="protein sequence ID" value="EEB15710.1"/>
    <property type="molecule type" value="Genomic_DNA"/>
</dbReference>
<keyword evidence="8" id="KW-0472">Membrane</keyword>
<dbReference type="EMBL" id="AAZO01004447">
    <property type="status" value="NOT_ANNOTATED_CDS"/>
    <property type="molecule type" value="Genomic_DNA"/>
</dbReference>
<feature type="domain" description="EF-hand" evidence="9">
    <location>
        <begin position="232"/>
        <end position="267"/>
    </location>
</feature>
<dbReference type="Gene3D" id="4.10.400.10">
    <property type="entry name" value="Low-density Lipoprotein Receptor"/>
    <property type="match status" value="1"/>
</dbReference>
<gene>
    <name evidence="12" type="primary">8237238</name>
    <name evidence="11" type="ORF">Phum_PHUM380960</name>
</gene>
<dbReference type="OMA" id="YENGQHC"/>
<dbReference type="InterPro" id="IPR044865">
    <property type="entry name" value="MRH_dom"/>
</dbReference>
<dbReference type="HOGENOM" id="CLU_016834_1_0_1"/>
<keyword evidence="8" id="KW-0812">Transmembrane</keyword>
<dbReference type="RefSeq" id="XP_002428448.1">
    <property type="nucleotide sequence ID" value="XM_002428403.1"/>
</dbReference>
<dbReference type="Proteomes" id="UP000009046">
    <property type="component" value="Unassembled WGS sequence"/>
</dbReference>
<dbReference type="GeneID" id="8237238"/>
<reference evidence="11" key="1">
    <citation type="submission" date="2007-04" db="EMBL/GenBank/DDBJ databases">
        <title>Annotation of Pediculus humanus corporis strain USDA.</title>
        <authorList>
            <person name="Kirkness E."/>
            <person name="Hannick L."/>
            <person name="Hass B."/>
            <person name="Bruggner R."/>
            <person name="Lawson D."/>
            <person name="Bidwell S."/>
            <person name="Joardar V."/>
            <person name="Caler E."/>
            <person name="Walenz B."/>
            <person name="Inman J."/>
            <person name="Schobel S."/>
            <person name="Galinsky K."/>
            <person name="Amedeo P."/>
            <person name="Strausberg R."/>
        </authorList>
    </citation>
    <scope>NUCLEOTIDE SEQUENCE</scope>
    <source>
        <strain evidence="11">USDA</strain>
    </source>
</reference>
<keyword evidence="3" id="KW-0256">Endoplasmic reticulum</keyword>
<accession>E0VQQ4</accession>
<keyword evidence="13" id="KW-1185">Reference proteome</keyword>
<dbReference type="OrthoDB" id="28322at2759"/>
<evidence type="ECO:0000256" key="1">
    <source>
        <dbReference type="ARBA" id="ARBA00022387"/>
    </source>
</evidence>